<dbReference type="PANTHER" id="PTHR11088:SF60">
    <property type="entry name" value="TRNA DIMETHYLALLYLTRANSFERASE"/>
    <property type="match status" value="1"/>
</dbReference>
<gene>
    <name evidence="10" type="primary">miaA</name>
    <name evidence="14" type="ORF">HMPREF9465_01725</name>
</gene>
<feature type="binding site" evidence="10">
    <location>
        <begin position="24"/>
        <end position="29"/>
    </location>
    <ligand>
        <name>substrate</name>
    </ligand>
</feature>
<dbReference type="Gene3D" id="1.10.20.140">
    <property type="match status" value="1"/>
</dbReference>
<comment type="cofactor">
    <cofactor evidence="1 10">
        <name>Mg(2+)</name>
        <dbReference type="ChEBI" id="CHEBI:18420"/>
    </cofactor>
</comment>
<evidence type="ECO:0000256" key="5">
    <source>
        <dbReference type="ARBA" id="ARBA00022694"/>
    </source>
</evidence>
<dbReference type="HAMAP" id="MF_00185">
    <property type="entry name" value="IPP_trans"/>
    <property type="match status" value="1"/>
</dbReference>
<sequence>MDAIEKVLHECGQKPQALMILGPTAGGKSALSLEIARRHDVEIISMDSALVYRGMDIGTAKPTKEERAVCPHHLIDIRDIGEAYSAADFLEDAVRLVGEIRSRGRLPLIVGGTMLYAKALRDGINDMPSSTPEVREAVATEAAERGWPAMHAELGRIDPVTAARLAPNDSQRIGRALEVWKMTGRPISAFHAESVRRPAVETLTMGLLPSDRKWLHARIEARFEQMLADGFLDEVRSLMMRPDYDPDSPAMRAVGYRQAIDFIEGRTDMAAFYLAGVAATRQLAKRQMTWMRSMQDALLVDPLATEVLDKVEGLIRSLN</sequence>
<dbReference type="EC" id="2.5.1.75" evidence="10"/>
<feature type="region of interest" description="Interaction with substrate tRNA" evidence="10">
    <location>
        <begin position="171"/>
        <end position="175"/>
    </location>
</feature>
<feature type="site" description="Interaction with substrate tRNA" evidence="10">
    <location>
        <position position="113"/>
    </location>
</feature>
<evidence type="ECO:0000256" key="8">
    <source>
        <dbReference type="ARBA" id="ARBA00022842"/>
    </source>
</evidence>
<accession>K1JVJ8</accession>
<keyword evidence="6 10" id="KW-0547">Nucleotide-binding</keyword>
<dbReference type="Proteomes" id="UP000005835">
    <property type="component" value="Unassembled WGS sequence"/>
</dbReference>
<keyword evidence="5 10" id="KW-0819">tRNA processing</keyword>
<dbReference type="GO" id="GO:0005524">
    <property type="term" value="F:ATP binding"/>
    <property type="evidence" value="ECO:0007669"/>
    <property type="project" value="UniProtKB-UniRule"/>
</dbReference>
<comment type="caution">
    <text evidence="14">The sequence shown here is derived from an EMBL/GenBank/DDBJ whole genome shotgun (WGS) entry which is preliminary data.</text>
</comment>
<dbReference type="FunFam" id="1.10.20.140:FF:000001">
    <property type="entry name" value="tRNA dimethylallyltransferase"/>
    <property type="match status" value="1"/>
</dbReference>
<keyword evidence="8 10" id="KW-0460">Magnesium</keyword>
<evidence type="ECO:0000256" key="13">
    <source>
        <dbReference type="RuleBase" id="RU003785"/>
    </source>
</evidence>
<keyword evidence="4 10" id="KW-0808">Transferase</keyword>
<protein>
    <recommendedName>
        <fullName evidence="10">tRNA dimethylallyltransferase</fullName>
        <ecNumber evidence="10">2.5.1.75</ecNumber>
    </recommendedName>
    <alternativeName>
        <fullName evidence="10">Dimethylallyl diphosphate:tRNA dimethylallyltransferase</fullName>
        <shortName evidence="10">DMAPP:tRNA dimethylallyltransferase</shortName>
        <shortName evidence="10">DMATase</shortName>
    </alternativeName>
    <alternativeName>
        <fullName evidence="10">Isopentenyl-diphosphate:tRNA isopentenyltransferase</fullName>
        <shortName evidence="10">IPP transferase</shortName>
        <shortName evidence="10">IPPT</shortName>
        <shortName evidence="10">IPTase</shortName>
    </alternativeName>
</protein>
<evidence type="ECO:0000256" key="9">
    <source>
        <dbReference type="ARBA" id="ARBA00049563"/>
    </source>
</evidence>
<feature type="site" description="Interaction with substrate tRNA" evidence="10">
    <location>
        <position position="135"/>
    </location>
</feature>
<evidence type="ECO:0000256" key="6">
    <source>
        <dbReference type="ARBA" id="ARBA00022741"/>
    </source>
</evidence>
<dbReference type="RefSeq" id="WP_005436104.1">
    <property type="nucleotide sequence ID" value="NZ_JH815518.1"/>
</dbReference>
<dbReference type="STRING" id="742823.HMPREF9465_01725"/>
<evidence type="ECO:0000256" key="7">
    <source>
        <dbReference type="ARBA" id="ARBA00022840"/>
    </source>
</evidence>
<comment type="catalytic activity">
    <reaction evidence="9 10 11">
        <text>adenosine(37) in tRNA + dimethylallyl diphosphate = N(6)-dimethylallyladenosine(37) in tRNA + diphosphate</text>
        <dbReference type="Rhea" id="RHEA:26482"/>
        <dbReference type="Rhea" id="RHEA-COMP:10162"/>
        <dbReference type="Rhea" id="RHEA-COMP:10375"/>
        <dbReference type="ChEBI" id="CHEBI:33019"/>
        <dbReference type="ChEBI" id="CHEBI:57623"/>
        <dbReference type="ChEBI" id="CHEBI:74411"/>
        <dbReference type="ChEBI" id="CHEBI:74415"/>
        <dbReference type="EC" id="2.5.1.75"/>
    </reaction>
</comment>
<dbReference type="eggNOG" id="COG0324">
    <property type="taxonomic scope" value="Bacteria"/>
</dbReference>
<feature type="binding site" evidence="10">
    <location>
        <begin position="22"/>
        <end position="29"/>
    </location>
    <ligand>
        <name>ATP</name>
        <dbReference type="ChEBI" id="CHEBI:30616"/>
    </ligand>
</feature>
<dbReference type="OrthoDB" id="9776390at2"/>
<organism evidence="14 15">
    <name type="scientific">Sutterella wadsworthensis 2_1_59BFAA</name>
    <dbReference type="NCBI Taxonomy" id="742823"/>
    <lineage>
        <taxon>Bacteria</taxon>
        <taxon>Pseudomonadati</taxon>
        <taxon>Pseudomonadota</taxon>
        <taxon>Betaproteobacteria</taxon>
        <taxon>Burkholderiales</taxon>
        <taxon>Sutterellaceae</taxon>
        <taxon>Sutterella</taxon>
    </lineage>
</organism>
<evidence type="ECO:0000256" key="2">
    <source>
        <dbReference type="ARBA" id="ARBA00003213"/>
    </source>
</evidence>
<dbReference type="GO" id="GO:0006400">
    <property type="term" value="P:tRNA modification"/>
    <property type="evidence" value="ECO:0007669"/>
    <property type="project" value="TreeGrafter"/>
</dbReference>
<keyword evidence="15" id="KW-1185">Reference proteome</keyword>
<keyword evidence="7 10" id="KW-0067">ATP-binding</keyword>
<evidence type="ECO:0000313" key="14">
    <source>
        <dbReference type="EMBL" id="EKB30678.1"/>
    </source>
</evidence>
<evidence type="ECO:0000256" key="11">
    <source>
        <dbReference type="RuleBase" id="RU003783"/>
    </source>
</evidence>
<dbReference type="NCBIfam" id="TIGR00174">
    <property type="entry name" value="miaA"/>
    <property type="match status" value="1"/>
</dbReference>
<dbReference type="AlphaFoldDB" id="K1JVJ8"/>
<evidence type="ECO:0000256" key="4">
    <source>
        <dbReference type="ARBA" id="ARBA00022679"/>
    </source>
</evidence>
<evidence type="ECO:0000256" key="3">
    <source>
        <dbReference type="ARBA" id="ARBA00005842"/>
    </source>
</evidence>
<dbReference type="SUPFAM" id="SSF52540">
    <property type="entry name" value="P-loop containing nucleoside triphosphate hydrolases"/>
    <property type="match status" value="1"/>
</dbReference>
<comment type="similarity">
    <text evidence="3 10 13">Belongs to the IPP transferase family.</text>
</comment>
<dbReference type="InterPro" id="IPR018022">
    <property type="entry name" value="IPT"/>
</dbReference>
<dbReference type="HOGENOM" id="CLU_032616_0_0_4"/>
<proteinExistence type="inferred from homology"/>
<dbReference type="InterPro" id="IPR027417">
    <property type="entry name" value="P-loop_NTPase"/>
</dbReference>
<dbReference type="GO" id="GO:0052381">
    <property type="term" value="F:tRNA dimethylallyltransferase activity"/>
    <property type="evidence" value="ECO:0007669"/>
    <property type="project" value="UniProtKB-UniRule"/>
</dbReference>
<feature type="region of interest" description="Interaction with substrate tRNA" evidence="10">
    <location>
        <begin position="47"/>
        <end position="50"/>
    </location>
</feature>
<dbReference type="EMBL" id="ADMG01000037">
    <property type="protein sequence ID" value="EKB30678.1"/>
    <property type="molecule type" value="Genomic_DNA"/>
</dbReference>
<dbReference type="InterPro" id="IPR039657">
    <property type="entry name" value="Dimethylallyltransferase"/>
</dbReference>
<comment type="function">
    <text evidence="2 10 12">Catalyzes the transfer of a dimethylallyl group onto the adenine at position 37 in tRNAs that read codons beginning with uridine, leading to the formation of N6-(dimethylallyl)adenosine (i(6)A).</text>
</comment>
<evidence type="ECO:0000313" key="15">
    <source>
        <dbReference type="Proteomes" id="UP000005835"/>
    </source>
</evidence>
<evidence type="ECO:0000256" key="12">
    <source>
        <dbReference type="RuleBase" id="RU003784"/>
    </source>
</evidence>
<reference evidence="14 15" key="1">
    <citation type="submission" date="2012-05" db="EMBL/GenBank/DDBJ databases">
        <title>The Genome Sequence of Sutterella wadsworthensis 2_1_59BFAA.</title>
        <authorList>
            <consortium name="The Broad Institute Genome Sequencing Platform"/>
            <person name="Earl A."/>
            <person name="Ward D."/>
            <person name="Feldgarden M."/>
            <person name="Gevers D."/>
            <person name="Daigneault M."/>
            <person name="Strauss J."/>
            <person name="Allen-Vercoe E."/>
            <person name="Walker B."/>
            <person name="Young S.K."/>
            <person name="Zeng Q."/>
            <person name="Gargeya S."/>
            <person name="Fitzgerald M."/>
            <person name="Haas B."/>
            <person name="Abouelleil A."/>
            <person name="Alvarado L."/>
            <person name="Arachchi H.M."/>
            <person name="Berlin A.M."/>
            <person name="Chapman S.B."/>
            <person name="Goldberg J."/>
            <person name="Griggs A."/>
            <person name="Gujja S."/>
            <person name="Hansen M."/>
            <person name="Howarth C."/>
            <person name="Imamovic A."/>
            <person name="Larimer J."/>
            <person name="McCowen C."/>
            <person name="Montmayeur A."/>
            <person name="Murphy C."/>
            <person name="Neiman D."/>
            <person name="Pearson M."/>
            <person name="Priest M."/>
            <person name="Roberts A."/>
            <person name="Saif S."/>
            <person name="Shea T."/>
            <person name="Sisk P."/>
            <person name="Sykes S."/>
            <person name="Wortman J."/>
            <person name="Nusbaum C."/>
            <person name="Birren B."/>
        </authorList>
    </citation>
    <scope>NUCLEOTIDE SEQUENCE [LARGE SCALE GENOMIC DNA]</scope>
    <source>
        <strain evidence="14 15">2_1_59BFAA</strain>
    </source>
</reference>
<name>K1JVJ8_9BURK</name>
<dbReference type="Gene3D" id="3.40.50.300">
    <property type="entry name" value="P-loop containing nucleotide triphosphate hydrolases"/>
    <property type="match status" value="1"/>
</dbReference>
<evidence type="ECO:0000256" key="10">
    <source>
        <dbReference type="HAMAP-Rule" id="MF_00185"/>
    </source>
</evidence>
<comment type="caution">
    <text evidence="10">Lacks conserved residue(s) required for the propagation of feature annotation.</text>
</comment>
<dbReference type="PANTHER" id="PTHR11088">
    <property type="entry name" value="TRNA DIMETHYLALLYLTRANSFERASE"/>
    <property type="match status" value="1"/>
</dbReference>
<dbReference type="Pfam" id="PF01715">
    <property type="entry name" value="IPPT"/>
    <property type="match status" value="1"/>
</dbReference>
<evidence type="ECO:0000256" key="1">
    <source>
        <dbReference type="ARBA" id="ARBA00001946"/>
    </source>
</evidence>
<dbReference type="PATRIC" id="fig|742823.3.peg.1720"/>
<comment type="subunit">
    <text evidence="10">Monomer.</text>
</comment>